<accession>A0A0L0FAG9</accession>
<dbReference type="GeneID" id="25914208"/>
<feature type="non-terminal residue" evidence="2">
    <location>
        <position position="118"/>
    </location>
</feature>
<evidence type="ECO:0000256" key="1">
    <source>
        <dbReference type="SAM" id="MobiDB-lite"/>
    </source>
</evidence>
<gene>
    <name evidence="2" type="ORF">SARC_13704</name>
</gene>
<sequence>SDYLSKGSGAKGPTPDTLPLFQEKTTGKSKMKQWVDLVKKFERGERAKRSDRNTALHQSGTQLFDLQFEKFSDIVASAIDHLENKPVQTHAFDQLNVWWQPYPSINKDMHVTKGFKKV</sequence>
<reference evidence="2 3" key="1">
    <citation type="submission" date="2011-02" db="EMBL/GenBank/DDBJ databases">
        <title>The Genome Sequence of Sphaeroforma arctica JP610.</title>
        <authorList>
            <consortium name="The Broad Institute Genome Sequencing Platform"/>
            <person name="Russ C."/>
            <person name="Cuomo C."/>
            <person name="Young S.K."/>
            <person name="Zeng Q."/>
            <person name="Gargeya S."/>
            <person name="Alvarado L."/>
            <person name="Berlin A."/>
            <person name="Chapman S.B."/>
            <person name="Chen Z."/>
            <person name="Freedman E."/>
            <person name="Gellesch M."/>
            <person name="Goldberg J."/>
            <person name="Griggs A."/>
            <person name="Gujja S."/>
            <person name="Heilman E."/>
            <person name="Heiman D."/>
            <person name="Howarth C."/>
            <person name="Mehta T."/>
            <person name="Neiman D."/>
            <person name="Pearson M."/>
            <person name="Roberts A."/>
            <person name="Saif S."/>
            <person name="Shea T."/>
            <person name="Shenoy N."/>
            <person name="Sisk P."/>
            <person name="Stolte C."/>
            <person name="Sykes S."/>
            <person name="White J."/>
            <person name="Yandava C."/>
            <person name="Burger G."/>
            <person name="Gray M.W."/>
            <person name="Holland P.W.H."/>
            <person name="King N."/>
            <person name="Lang F.B.F."/>
            <person name="Roger A.J."/>
            <person name="Ruiz-Trillo I."/>
            <person name="Haas B."/>
            <person name="Nusbaum C."/>
            <person name="Birren B."/>
        </authorList>
    </citation>
    <scope>NUCLEOTIDE SEQUENCE [LARGE SCALE GENOMIC DNA]</scope>
    <source>
        <strain evidence="2 3">JP610</strain>
    </source>
</reference>
<protein>
    <submittedName>
        <fullName evidence="2">Uncharacterized protein</fullName>
    </submittedName>
</protein>
<dbReference type="AlphaFoldDB" id="A0A0L0FAG9"/>
<evidence type="ECO:0000313" key="2">
    <source>
        <dbReference type="EMBL" id="KNC73739.1"/>
    </source>
</evidence>
<proteinExistence type="predicted"/>
<dbReference type="EMBL" id="KQ245215">
    <property type="protein sequence ID" value="KNC73739.1"/>
    <property type="molecule type" value="Genomic_DNA"/>
</dbReference>
<organism evidence="2 3">
    <name type="scientific">Sphaeroforma arctica JP610</name>
    <dbReference type="NCBI Taxonomy" id="667725"/>
    <lineage>
        <taxon>Eukaryota</taxon>
        <taxon>Ichthyosporea</taxon>
        <taxon>Ichthyophonida</taxon>
        <taxon>Sphaeroforma</taxon>
    </lineage>
</organism>
<keyword evidence="3" id="KW-1185">Reference proteome</keyword>
<feature type="non-terminal residue" evidence="2">
    <location>
        <position position="1"/>
    </location>
</feature>
<dbReference type="RefSeq" id="XP_014147641.1">
    <property type="nucleotide sequence ID" value="XM_014292166.1"/>
</dbReference>
<dbReference type="Proteomes" id="UP000054560">
    <property type="component" value="Unassembled WGS sequence"/>
</dbReference>
<feature type="region of interest" description="Disordered" evidence="1">
    <location>
        <begin position="1"/>
        <end position="23"/>
    </location>
</feature>
<evidence type="ECO:0000313" key="3">
    <source>
        <dbReference type="Proteomes" id="UP000054560"/>
    </source>
</evidence>
<name>A0A0L0FAG9_9EUKA</name>